<name>A0AAQ3KSL4_9LILI</name>
<organism evidence="2 3">
    <name type="scientific">Canna indica</name>
    <name type="common">Indian-shot</name>
    <dbReference type="NCBI Taxonomy" id="4628"/>
    <lineage>
        <taxon>Eukaryota</taxon>
        <taxon>Viridiplantae</taxon>
        <taxon>Streptophyta</taxon>
        <taxon>Embryophyta</taxon>
        <taxon>Tracheophyta</taxon>
        <taxon>Spermatophyta</taxon>
        <taxon>Magnoliopsida</taxon>
        <taxon>Liliopsida</taxon>
        <taxon>Zingiberales</taxon>
        <taxon>Cannaceae</taxon>
        <taxon>Canna</taxon>
    </lineage>
</organism>
<accession>A0AAQ3KSL4</accession>
<sequence>MVAVALGEGLGEAEAEAAAAVEGATSSSKEPKEAHEQDEEEEEVPTILLSFSTVPLHCSLREVCVQVERIQKVGEAWREEEEVDSLQVQALLWHPFLFIYRTTKEDDRVGDA</sequence>
<evidence type="ECO:0000256" key="1">
    <source>
        <dbReference type="SAM" id="MobiDB-lite"/>
    </source>
</evidence>
<proteinExistence type="predicted"/>
<evidence type="ECO:0000313" key="2">
    <source>
        <dbReference type="EMBL" id="WOL11336.1"/>
    </source>
</evidence>
<dbReference type="EMBL" id="CP136895">
    <property type="protein sequence ID" value="WOL11336.1"/>
    <property type="molecule type" value="Genomic_DNA"/>
</dbReference>
<protein>
    <submittedName>
        <fullName evidence="2">Uncharacterized protein</fullName>
    </submittedName>
</protein>
<evidence type="ECO:0000313" key="3">
    <source>
        <dbReference type="Proteomes" id="UP001327560"/>
    </source>
</evidence>
<gene>
    <name evidence="2" type="ORF">Cni_G20098</name>
</gene>
<reference evidence="2 3" key="1">
    <citation type="submission" date="2023-10" db="EMBL/GenBank/DDBJ databases">
        <title>Chromosome-scale genome assembly provides insights into flower coloration mechanisms of Canna indica.</title>
        <authorList>
            <person name="Li C."/>
        </authorList>
    </citation>
    <scope>NUCLEOTIDE SEQUENCE [LARGE SCALE GENOMIC DNA]</scope>
    <source>
        <tissue evidence="2">Flower</tissue>
    </source>
</reference>
<keyword evidence="3" id="KW-1185">Reference proteome</keyword>
<dbReference type="AlphaFoldDB" id="A0AAQ3KSL4"/>
<feature type="region of interest" description="Disordered" evidence="1">
    <location>
        <begin position="1"/>
        <end position="45"/>
    </location>
</feature>
<dbReference type="Proteomes" id="UP001327560">
    <property type="component" value="Chromosome 6"/>
</dbReference>